<dbReference type="PANTHER" id="PTHR31389">
    <property type="entry name" value="LD39211P"/>
    <property type="match status" value="1"/>
</dbReference>
<protein>
    <submittedName>
        <fullName evidence="1">Uncharacterized protein</fullName>
    </submittedName>
</protein>
<dbReference type="PhylomeDB" id="Q22897"/>
<keyword evidence="2" id="KW-1185">Reference proteome</keyword>
<dbReference type="CTD" id="179205"/>
<dbReference type="EMBL" id="BX284605">
    <property type="protein sequence ID" value="CCD64737.1"/>
    <property type="molecule type" value="Genomic_DNA"/>
</dbReference>
<evidence type="ECO:0000313" key="3">
    <source>
        <dbReference type="WormBase" id="C16D9.3"/>
    </source>
</evidence>
<dbReference type="OMA" id="HANCYRY"/>
<name>Q22897_CAEEL</name>
<reference evidence="1 2" key="1">
    <citation type="journal article" date="1998" name="Science">
        <title>Genome sequence of the nematode C. elegans: a platform for investigating biology.</title>
        <authorList>
            <consortium name="The C. elegans sequencing consortium"/>
            <person name="Sulson J.E."/>
            <person name="Waterston R."/>
        </authorList>
    </citation>
    <scope>NUCLEOTIDE SEQUENCE [LARGE SCALE GENOMIC DNA]</scope>
    <source>
        <strain evidence="1 2">Bristol N2</strain>
    </source>
</reference>
<proteinExistence type="predicted"/>
<dbReference type="PaxDb" id="6239-C16D9.3"/>
<dbReference type="PIR" id="T29552">
    <property type="entry name" value="T29552"/>
</dbReference>
<dbReference type="UCSC" id="C16D9.3">
    <property type="organism name" value="c. elegans"/>
</dbReference>
<sequence length="151" mass="17926">MKMIKPDVISKLFKEIASKRISDYYSSLISFRETDHSNFDVLHPDLLSYFPSDSIQLLQQERQIGPGNMFVVRTKYTLKIVKWWVLCSLTENCMNPPGSQLKCHFDKSRERLHANCYRYDQSVVNLLLLNDFKKIEKYLMRSLINSFERIH</sequence>
<evidence type="ECO:0000313" key="1">
    <source>
        <dbReference type="EMBL" id="CCD64737.1"/>
    </source>
</evidence>
<dbReference type="KEGG" id="cel:CELE_C16D9.3"/>
<dbReference type="GeneID" id="179205"/>
<dbReference type="AlphaFoldDB" id="Q22897"/>
<dbReference type="InParanoid" id="Q22897"/>
<dbReference type="HOGENOM" id="CLU_1733125_0_0_1"/>
<dbReference type="RefSeq" id="NP_001370441.1">
    <property type="nucleotide sequence ID" value="NM_001383354.1"/>
</dbReference>
<gene>
    <name evidence="1 3" type="ORF">C16D9.3</name>
    <name evidence="1" type="ORF">CELE_C16D9.3</name>
</gene>
<dbReference type="PANTHER" id="PTHR31389:SF0">
    <property type="entry name" value="ALPHA-1,6-MANNOSYL-GLYCOPROTEIN 6-BETA-N-ACETYLGLUCOSAMINYLTRANSFERASE-RELATED"/>
    <property type="match status" value="1"/>
</dbReference>
<dbReference type="WormBase" id="C16D9.3">
    <property type="protein sequence ID" value="CE32801"/>
    <property type="gene ID" value="WBGene00015858"/>
</dbReference>
<dbReference type="Bgee" id="WBGene00015858">
    <property type="expression patterns" value="Expressed in larva"/>
</dbReference>
<accession>Q22897</accession>
<dbReference type="AGR" id="WB:WBGene00015858"/>
<dbReference type="Proteomes" id="UP000001940">
    <property type="component" value="Chromosome V"/>
</dbReference>
<evidence type="ECO:0000313" key="2">
    <source>
        <dbReference type="Proteomes" id="UP000001940"/>
    </source>
</evidence>
<organism evidence="1 2">
    <name type="scientific">Caenorhabditis elegans</name>
    <dbReference type="NCBI Taxonomy" id="6239"/>
    <lineage>
        <taxon>Eukaryota</taxon>
        <taxon>Metazoa</taxon>
        <taxon>Ecdysozoa</taxon>
        <taxon>Nematoda</taxon>
        <taxon>Chromadorea</taxon>
        <taxon>Rhabditida</taxon>
        <taxon>Rhabditina</taxon>
        <taxon>Rhabditomorpha</taxon>
        <taxon>Rhabditoidea</taxon>
        <taxon>Rhabditidae</taxon>
        <taxon>Peloderinae</taxon>
        <taxon>Caenorhabditis</taxon>
    </lineage>
</organism>
<dbReference type="OrthoDB" id="5787372at2759"/>